<organism evidence="1 2">
    <name type="scientific">Phytophthora citrophthora</name>
    <dbReference type="NCBI Taxonomy" id="4793"/>
    <lineage>
        <taxon>Eukaryota</taxon>
        <taxon>Sar</taxon>
        <taxon>Stramenopiles</taxon>
        <taxon>Oomycota</taxon>
        <taxon>Peronosporomycetes</taxon>
        <taxon>Peronosporales</taxon>
        <taxon>Peronosporaceae</taxon>
        <taxon>Phytophthora</taxon>
    </lineage>
</organism>
<evidence type="ECO:0000313" key="2">
    <source>
        <dbReference type="Proteomes" id="UP001259832"/>
    </source>
</evidence>
<dbReference type="AlphaFoldDB" id="A0AAD9G5N3"/>
<accession>A0AAD9G5N3</accession>
<evidence type="ECO:0000313" key="1">
    <source>
        <dbReference type="EMBL" id="KAK1932308.1"/>
    </source>
</evidence>
<gene>
    <name evidence="1" type="ORF">P3T76_012302</name>
</gene>
<comment type="caution">
    <text evidence="1">The sequence shown here is derived from an EMBL/GenBank/DDBJ whole genome shotgun (WGS) entry which is preliminary data.</text>
</comment>
<dbReference type="EMBL" id="JASMQC010000030">
    <property type="protein sequence ID" value="KAK1932308.1"/>
    <property type="molecule type" value="Genomic_DNA"/>
</dbReference>
<sequence length="269" mass="30390">MEEQKIFELQLGTQKDLVKNNKVWKCRCVFPRMEDDILLFLTLMGDYEDSDAYSSGHRRQQALPNNKWSPLDLPFWKKLKDALGQNGTTTSNPAQVTNDGMDLEALAVGAVILASHQGGFYGIDFETFFGRLLYELGVRAFIGRVTFPQGHTVIKNFTVPFLSPPNVAWPFEFLAFWKNTCAQFGNIRRCHNGDWMEIDTDSGVLSLDCKDRQEFTLPVLKSVLKATPSSTNIHLVVVKQLQETYFTKSEMAAEPKDAASVEKPTEGMH</sequence>
<proteinExistence type="predicted"/>
<protein>
    <submittedName>
        <fullName evidence="1">Uncharacterized protein</fullName>
    </submittedName>
</protein>
<keyword evidence="2" id="KW-1185">Reference proteome</keyword>
<dbReference type="Proteomes" id="UP001259832">
    <property type="component" value="Unassembled WGS sequence"/>
</dbReference>
<name>A0AAD9G5N3_9STRA</name>
<reference evidence="1" key="1">
    <citation type="submission" date="2023-08" db="EMBL/GenBank/DDBJ databases">
        <title>Reference Genome Resource for the Citrus Pathogen Phytophthora citrophthora.</title>
        <authorList>
            <person name="Moller H."/>
            <person name="Coetzee B."/>
            <person name="Rose L.J."/>
            <person name="Van Niekerk J.M."/>
        </authorList>
    </citation>
    <scope>NUCLEOTIDE SEQUENCE</scope>
    <source>
        <strain evidence="1">STE-U-9442</strain>
    </source>
</reference>